<dbReference type="Proteomes" id="UP001239462">
    <property type="component" value="Unassembled WGS sequence"/>
</dbReference>
<evidence type="ECO:0000259" key="1">
    <source>
        <dbReference type="Pfam" id="PF05448"/>
    </source>
</evidence>
<dbReference type="EMBL" id="JASZZN010000021">
    <property type="protein sequence ID" value="MDM4018416.1"/>
    <property type="molecule type" value="Genomic_DNA"/>
</dbReference>
<dbReference type="Gene3D" id="3.40.50.1820">
    <property type="entry name" value="alpha/beta hydrolase"/>
    <property type="match status" value="1"/>
</dbReference>
<evidence type="ECO:0000313" key="3">
    <source>
        <dbReference type="Proteomes" id="UP001239462"/>
    </source>
</evidence>
<sequence>MKTRYPVVLPSSQRYGETGRRHSTGLIMACLAVIAGVVTNSTGFAQSKHAEQDKTATHASAVGGDELAARYFRQQTEQIARQSFRDIQSLEDWTNKRGEFREQLLDMLGLNPFPERGDLRPVVTGRHEADGVTVENLHFQSMPGLYVTANFYRPKHQDGPLPAILYVCGHGGERDRNGTSLGNKTHYQHHGAWFARNGYVCLTIDTIQLGEIEGIHHGTYREKMWWWNNRGYTPAGVEAFNCVRSLDYLQSRPEVDGERIGVTGRSGGGVYSWWVAAIDERIKVAVPVAGITNLKNQVIDGCVEGHCDCMFMVNRFRWDFAKIAALVAPRPLLITNSDSDSIFPLDGVVDLHQDVRRIYEFYGKPSQLGLHISQGPHKDTQELRIGAFRWMNRFLRDDESLIDDVATPRFEREQLKVFDQLPNDEIVTDIHDHFVPKVQPGLAIDSNDAVDQVIKKLHEMTFNGWPKKHAKLDVRDVTGDDAGPDCKVIEYTSQKPYRLKALLICRAKDRKAPTEVTILDQTSYRSFAPALATLFPSQFPEMKPDPTKVDDVIDPSCSCNRVFLMPRDVGPTRSNEEERARTHLRRRYMLLGQTLAGQQIYDVCRGLKALEKVDALRSSSVTVSGEGDAAVFAAYASLMSQSIAYHGSLDLPNLNRDAPDLLNVSRVIELSDVQRIVESEGWPRSQ</sequence>
<organism evidence="2 3">
    <name type="scientific">Roseiconus lacunae</name>
    <dbReference type="NCBI Taxonomy" id="2605694"/>
    <lineage>
        <taxon>Bacteria</taxon>
        <taxon>Pseudomonadati</taxon>
        <taxon>Planctomycetota</taxon>
        <taxon>Planctomycetia</taxon>
        <taxon>Pirellulales</taxon>
        <taxon>Pirellulaceae</taxon>
        <taxon>Roseiconus</taxon>
    </lineage>
</organism>
<evidence type="ECO:0000313" key="2">
    <source>
        <dbReference type="EMBL" id="MDM4018416.1"/>
    </source>
</evidence>
<dbReference type="RefSeq" id="WP_289166233.1">
    <property type="nucleotide sequence ID" value="NZ_JASZZN010000021.1"/>
</dbReference>
<dbReference type="Pfam" id="PF05448">
    <property type="entry name" value="AXE1"/>
    <property type="match status" value="1"/>
</dbReference>
<protein>
    <submittedName>
        <fullName evidence="2">Acetylxylan esterase</fullName>
    </submittedName>
</protein>
<accession>A0ABT7PQ10</accession>
<keyword evidence="3" id="KW-1185">Reference proteome</keyword>
<reference evidence="2 3" key="1">
    <citation type="submission" date="2023-06" db="EMBL/GenBank/DDBJ databases">
        <title>Roseiconus lacunae JC819 isolated from Gulf of Mannar region, Tamil Nadu.</title>
        <authorList>
            <person name="Pk S."/>
            <person name="Ch S."/>
            <person name="Ch V.R."/>
        </authorList>
    </citation>
    <scope>NUCLEOTIDE SEQUENCE [LARGE SCALE GENOMIC DNA]</scope>
    <source>
        <strain evidence="2 3">JC819</strain>
    </source>
</reference>
<dbReference type="InterPro" id="IPR008391">
    <property type="entry name" value="AXE1_dom"/>
</dbReference>
<comment type="caution">
    <text evidence="2">The sequence shown here is derived from an EMBL/GenBank/DDBJ whole genome shotgun (WGS) entry which is preliminary data.</text>
</comment>
<feature type="domain" description="Acetyl xylan esterase" evidence="1">
    <location>
        <begin position="128"/>
        <end position="288"/>
    </location>
</feature>
<dbReference type="InterPro" id="IPR029058">
    <property type="entry name" value="AB_hydrolase_fold"/>
</dbReference>
<dbReference type="PANTHER" id="PTHR47381:SF3">
    <property type="entry name" value="ALPHA_BETA-HYDROLASES SUPERFAMILY PROTEIN"/>
    <property type="match status" value="1"/>
</dbReference>
<gene>
    <name evidence="2" type="ORF">QTN89_23390</name>
</gene>
<proteinExistence type="predicted"/>
<name>A0ABT7PQ10_9BACT</name>
<dbReference type="SUPFAM" id="SSF53474">
    <property type="entry name" value="alpha/beta-Hydrolases"/>
    <property type="match status" value="1"/>
</dbReference>
<dbReference type="PANTHER" id="PTHR47381">
    <property type="entry name" value="ALPHA/BETA-HYDROLASES SUPERFAMILY PROTEIN"/>
    <property type="match status" value="1"/>
</dbReference>